<comment type="caution">
    <text evidence="1">The sequence shown here is derived from an EMBL/GenBank/DDBJ whole genome shotgun (WGS) entry which is preliminary data.</text>
</comment>
<evidence type="ECO:0000313" key="1">
    <source>
        <dbReference type="EMBL" id="EFV64253.1"/>
    </source>
</evidence>
<organism evidence="1 2">
    <name type="scientific">Neisseria meningitidis serogroup B / serotype 15 (strain H44/76)</name>
    <dbReference type="NCBI Taxonomy" id="909420"/>
    <lineage>
        <taxon>Bacteria</taxon>
        <taxon>Pseudomonadati</taxon>
        <taxon>Pseudomonadota</taxon>
        <taxon>Betaproteobacteria</taxon>
        <taxon>Neisseriales</taxon>
        <taxon>Neisseriaceae</taxon>
        <taxon>Neisseria</taxon>
    </lineage>
</organism>
<sequence>MNCFSIPETPERSDSRLRYAQKKSDIRVATETFTKTCDPNKIRYGKGDKLQALNE</sequence>
<protein>
    <submittedName>
        <fullName evidence="1">Uncharacterized protein</fullName>
    </submittedName>
</protein>
<name>E6MVZ7_NEIMH</name>
<reference evidence="1 2" key="1">
    <citation type="journal article" date="2011" name="J. Bacteriol.">
        <title>Genome sequence of Neisseria meningitidis serogroup B strain H44/76.</title>
        <authorList>
            <person name="Piet J.R."/>
            <person name="Huis In 't Veld R.A."/>
            <person name="van Schaik B.D."/>
            <person name="van Kampen A.H."/>
            <person name="Baas F."/>
            <person name="van de Beek D."/>
            <person name="Pannekoek Y."/>
            <person name="van der Ende A."/>
        </authorList>
    </citation>
    <scope>NUCLEOTIDE SEQUENCE [LARGE SCALE GENOMIC DNA]</scope>
    <source>
        <strain evidence="1 2">H44/76</strain>
    </source>
</reference>
<dbReference type="EMBL" id="AEQZ01000014">
    <property type="protein sequence ID" value="EFV64253.1"/>
    <property type="molecule type" value="Genomic_DNA"/>
</dbReference>
<evidence type="ECO:0000313" key="2">
    <source>
        <dbReference type="Proteomes" id="UP000032707"/>
    </source>
</evidence>
<dbReference type="Proteomes" id="UP000032707">
    <property type="component" value="Unassembled WGS sequence"/>
</dbReference>
<accession>E6MVZ7</accession>
<dbReference type="AlphaFoldDB" id="E6MVZ7"/>
<gene>
    <name evidence="1" type="ORF">NMH_0835</name>
</gene>
<proteinExistence type="predicted"/>
<dbReference type="PATRIC" id="fig|909420.4.peg.834"/>